<evidence type="ECO:0000313" key="2">
    <source>
        <dbReference type="EMBL" id="GFY25003.1"/>
    </source>
</evidence>
<reference evidence="2" key="1">
    <citation type="submission" date="2020-08" db="EMBL/GenBank/DDBJ databases">
        <title>Multicomponent nature underlies the extraordinary mechanical properties of spider dragline silk.</title>
        <authorList>
            <person name="Kono N."/>
            <person name="Nakamura H."/>
            <person name="Mori M."/>
            <person name="Yoshida Y."/>
            <person name="Ohtoshi R."/>
            <person name="Malay A.D."/>
            <person name="Moran D.A.P."/>
            <person name="Tomita M."/>
            <person name="Numata K."/>
            <person name="Arakawa K."/>
        </authorList>
    </citation>
    <scope>NUCLEOTIDE SEQUENCE</scope>
</reference>
<gene>
    <name evidence="2" type="ORF">TNCV_2691941</name>
</gene>
<accession>A0A8X6VYU9</accession>
<proteinExistence type="predicted"/>
<organism evidence="2 3">
    <name type="scientific">Trichonephila clavipes</name>
    <name type="common">Golden silk orbweaver</name>
    <name type="synonym">Nephila clavipes</name>
    <dbReference type="NCBI Taxonomy" id="2585209"/>
    <lineage>
        <taxon>Eukaryota</taxon>
        <taxon>Metazoa</taxon>
        <taxon>Ecdysozoa</taxon>
        <taxon>Arthropoda</taxon>
        <taxon>Chelicerata</taxon>
        <taxon>Arachnida</taxon>
        <taxon>Araneae</taxon>
        <taxon>Araneomorphae</taxon>
        <taxon>Entelegynae</taxon>
        <taxon>Araneoidea</taxon>
        <taxon>Nephilidae</taxon>
        <taxon>Trichonephila</taxon>
    </lineage>
</organism>
<keyword evidence="3" id="KW-1185">Reference proteome</keyword>
<sequence>MSRLMLCYIAICDPSLAIVQQCIMLQPAFGDCLMAELKEVDIGLIRNEYITTVIKTVVATVDGLNADILLDMETYEALLEQERIYNPRFTSAINLRSYFPKKSLDESVNTEEEGQEPTITESHDENGNNTK</sequence>
<name>A0A8X6VYU9_TRICX</name>
<evidence type="ECO:0000256" key="1">
    <source>
        <dbReference type="SAM" id="MobiDB-lite"/>
    </source>
</evidence>
<dbReference type="AlphaFoldDB" id="A0A8X6VYU9"/>
<protein>
    <submittedName>
        <fullName evidence="2">Retrovirus-related Pol polyprotein from transposon opus</fullName>
    </submittedName>
</protein>
<dbReference type="EMBL" id="BMAU01021370">
    <property type="protein sequence ID" value="GFY25003.1"/>
    <property type="molecule type" value="Genomic_DNA"/>
</dbReference>
<evidence type="ECO:0000313" key="3">
    <source>
        <dbReference type="Proteomes" id="UP000887159"/>
    </source>
</evidence>
<feature type="region of interest" description="Disordered" evidence="1">
    <location>
        <begin position="105"/>
        <end position="131"/>
    </location>
</feature>
<dbReference type="Proteomes" id="UP000887159">
    <property type="component" value="Unassembled WGS sequence"/>
</dbReference>
<feature type="compositionally biased region" description="Basic and acidic residues" evidence="1">
    <location>
        <begin position="121"/>
        <end position="131"/>
    </location>
</feature>
<comment type="caution">
    <text evidence="2">The sequence shown here is derived from an EMBL/GenBank/DDBJ whole genome shotgun (WGS) entry which is preliminary data.</text>
</comment>